<evidence type="ECO:0000256" key="5">
    <source>
        <dbReference type="ARBA" id="ARBA00022984"/>
    </source>
</evidence>
<dbReference type="EMBL" id="AP018711">
    <property type="protein sequence ID" value="BBE33795.1"/>
    <property type="molecule type" value="Genomic_DNA"/>
</dbReference>
<evidence type="ECO:0000256" key="4">
    <source>
        <dbReference type="ARBA" id="ARBA00022960"/>
    </source>
</evidence>
<feature type="transmembrane region" description="Helical" evidence="10">
    <location>
        <begin position="136"/>
        <end position="155"/>
    </location>
</feature>
<gene>
    <name evidence="11" type="ORF">SmB9_14530</name>
</gene>
<accession>A0AAD1D571</accession>
<reference evidence="11 12" key="1">
    <citation type="submission" date="2018-06" db="EMBL/GenBank/DDBJ databases">
        <title>Complete Genome Sequence of the Microcystin-Degrading Bacterium Sphingosinicella microcystinivorans Strain B-9.</title>
        <authorList>
            <person name="Jin H."/>
            <person name="Nishizawa T."/>
            <person name="Guo Y."/>
            <person name="Nishizawa A."/>
            <person name="Park H."/>
            <person name="Kato H."/>
            <person name="Tsuji K."/>
            <person name="Harada K."/>
        </authorList>
    </citation>
    <scope>NUCLEOTIDE SEQUENCE [LARGE SCALE GENOMIC DNA]</scope>
    <source>
        <strain evidence="11 12">B9</strain>
    </source>
</reference>
<feature type="transmembrane region" description="Helical" evidence="10">
    <location>
        <begin position="226"/>
        <end position="246"/>
    </location>
</feature>
<evidence type="ECO:0000313" key="12">
    <source>
        <dbReference type="Proteomes" id="UP000275727"/>
    </source>
</evidence>
<dbReference type="PANTHER" id="PTHR30250:SF11">
    <property type="entry name" value="O-ANTIGEN TRANSPORTER-RELATED"/>
    <property type="match status" value="1"/>
</dbReference>
<evidence type="ECO:0000256" key="6">
    <source>
        <dbReference type="ARBA" id="ARBA00022989"/>
    </source>
</evidence>
<dbReference type="GO" id="GO:0005886">
    <property type="term" value="C:plasma membrane"/>
    <property type="evidence" value="ECO:0007669"/>
    <property type="project" value="UniProtKB-SubCell"/>
</dbReference>
<dbReference type="Proteomes" id="UP000275727">
    <property type="component" value="Chromosome"/>
</dbReference>
<evidence type="ECO:0000313" key="11">
    <source>
        <dbReference type="EMBL" id="BBE33795.1"/>
    </source>
</evidence>
<dbReference type="Pfam" id="PF03023">
    <property type="entry name" value="MurJ"/>
    <property type="match status" value="1"/>
</dbReference>
<comment type="function">
    <text evidence="8">Involved in peptidoglycan biosynthesis. Transports lipid-linked peptidoglycan precursors from the inner to the outer leaflet of the cytoplasmic membrane.</text>
</comment>
<name>A0AAD1D571_SPHMI</name>
<evidence type="ECO:0000256" key="7">
    <source>
        <dbReference type="ARBA" id="ARBA00023136"/>
    </source>
</evidence>
<keyword evidence="7 10" id="KW-0472">Membrane</keyword>
<comment type="subcellular location">
    <subcellularLocation>
        <location evidence="1">Cell membrane</location>
        <topology evidence="1">Multi-pass membrane protein</topology>
    </subcellularLocation>
</comment>
<dbReference type="PANTHER" id="PTHR30250">
    <property type="entry name" value="PST FAMILY PREDICTED COLANIC ACID TRANSPORTER"/>
    <property type="match status" value="1"/>
</dbReference>
<dbReference type="RefSeq" id="WP_121047386.1">
    <property type="nucleotide sequence ID" value="NZ_AP018711.1"/>
</dbReference>
<evidence type="ECO:0000256" key="9">
    <source>
        <dbReference type="ARBA" id="ARBA00061532"/>
    </source>
</evidence>
<keyword evidence="4" id="KW-0133">Cell shape</keyword>
<keyword evidence="6 10" id="KW-1133">Transmembrane helix</keyword>
<keyword evidence="3 10" id="KW-0812">Transmembrane</keyword>
<feature type="transmembrane region" description="Helical" evidence="10">
    <location>
        <begin position="162"/>
        <end position="180"/>
    </location>
</feature>
<feature type="transmembrane region" description="Helical" evidence="10">
    <location>
        <begin position="21"/>
        <end position="44"/>
    </location>
</feature>
<dbReference type="AlphaFoldDB" id="A0AAD1D571"/>
<evidence type="ECO:0000256" key="8">
    <source>
        <dbReference type="ARBA" id="ARBA00060041"/>
    </source>
</evidence>
<feature type="transmembrane region" description="Helical" evidence="10">
    <location>
        <begin position="97"/>
        <end position="116"/>
    </location>
</feature>
<dbReference type="InterPro" id="IPR050833">
    <property type="entry name" value="Poly_Biosynth_Transport"/>
</dbReference>
<evidence type="ECO:0000256" key="2">
    <source>
        <dbReference type="ARBA" id="ARBA00022475"/>
    </source>
</evidence>
<comment type="similarity">
    <text evidence="9">Belongs to the MurJ/MviN family.</text>
</comment>
<feature type="transmembrane region" description="Helical" evidence="10">
    <location>
        <begin position="310"/>
        <end position="334"/>
    </location>
</feature>
<feature type="transmembrane region" description="Helical" evidence="10">
    <location>
        <begin position="379"/>
        <end position="398"/>
    </location>
</feature>
<evidence type="ECO:0000256" key="10">
    <source>
        <dbReference type="SAM" id="Phobius"/>
    </source>
</evidence>
<sequence length="432" mass="46756">MAQNPDRDKPLHVRVLRNMSWLFVFLLIAKTLGALKEVIVAWRFGAGEIANAYVFAMAIVLWLPMLLQSVLTSVVVPVMMRAELGERGSKELFTREFSAFTALVGLFWTGGLLATARLGVFPDELGDFGRSMLEQLALVGALAAIGAGFAVRLLAKERYGMHLIESVPALVLIPFVALPASGVDTLVLGTVTGYCVFLGVAIFYARKHRAFALPRLGFRSEYWLPIRKGLGVMIISQVVMSLTNVIDPWMTAELAGGDVAALGYANRVVSLLVTFGGSMVASAIFPVLSDISAREGHGLVFKHAMLWARWSFLAGLGVAFVGWFSAPYAIAFLFERGAFRSDDTLLVSTIFQCGLLQVPAYMAGIILVQALASTGHYRWIAIGAILNVLVKLAANTVLASHYGAAGIALGTTIMYAISLIFLLIMSRRAFRS</sequence>
<protein>
    <recommendedName>
        <fullName evidence="13">Peptidoglycan lipid II flippase</fullName>
    </recommendedName>
</protein>
<dbReference type="GO" id="GO:0009252">
    <property type="term" value="P:peptidoglycan biosynthetic process"/>
    <property type="evidence" value="ECO:0007669"/>
    <property type="project" value="UniProtKB-KW"/>
</dbReference>
<organism evidence="11 12">
    <name type="scientific">Sphingosinicella microcystinivorans</name>
    <dbReference type="NCBI Taxonomy" id="335406"/>
    <lineage>
        <taxon>Bacteria</taxon>
        <taxon>Pseudomonadati</taxon>
        <taxon>Pseudomonadota</taxon>
        <taxon>Alphaproteobacteria</taxon>
        <taxon>Sphingomonadales</taxon>
        <taxon>Sphingosinicellaceae</taxon>
        <taxon>Sphingosinicella</taxon>
    </lineage>
</organism>
<feature type="transmembrane region" description="Helical" evidence="10">
    <location>
        <begin position="50"/>
        <end position="76"/>
    </location>
</feature>
<proteinExistence type="inferred from homology"/>
<keyword evidence="5" id="KW-0573">Peptidoglycan synthesis</keyword>
<feature type="transmembrane region" description="Helical" evidence="10">
    <location>
        <begin position="186"/>
        <end position="205"/>
    </location>
</feature>
<evidence type="ECO:0000256" key="3">
    <source>
        <dbReference type="ARBA" id="ARBA00022692"/>
    </source>
</evidence>
<evidence type="ECO:0000256" key="1">
    <source>
        <dbReference type="ARBA" id="ARBA00004651"/>
    </source>
</evidence>
<dbReference type="GO" id="GO:0008360">
    <property type="term" value="P:regulation of cell shape"/>
    <property type="evidence" value="ECO:0007669"/>
    <property type="project" value="UniProtKB-KW"/>
</dbReference>
<feature type="transmembrane region" description="Helical" evidence="10">
    <location>
        <begin position="346"/>
        <end position="367"/>
    </location>
</feature>
<feature type="transmembrane region" description="Helical" evidence="10">
    <location>
        <begin position="404"/>
        <end position="424"/>
    </location>
</feature>
<feature type="transmembrane region" description="Helical" evidence="10">
    <location>
        <begin position="268"/>
        <end position="289"/>
    </location>
</feature>
<dbReference type="KEGG" id="smic:SmB9_14530"/>
<dbReference type="InterPro" id="IPR004268">
    <property type="entry name" value="MurJ"/>
</dbReference>
<evidence type="ECO:0008006" key="13">
    <source>
        <dbReference type="Google" id="ProtNLM"/>
    </source>
</evidence>
<keyword evidence="2" id="KW-1003">Cell membrane</keyword>